<reference evidence="1 2" key="1">
    <citation type="journal article" date="2012" name="J. Bacteriol.">
        <title>Genome sequence of Rhizobium grahamii CCGE502, a broad-host-range symbiont with low nodulation competitiveness in Phaseolus vulgaris.</title>
        <authorList>
            <person name="Althabegoiti M.J."/>
            <person name="Lozano L."/>
            <person name="Torres-Tejerizo G."/>
            <person name="Ormeno-Orrillo E."/>
            <person name="Rogel M.A."/>
            <person name="Gonzalez V."/>
            <person name="Martinez-Romero E."/>
        </authorList>
    </citation>
    <scope>NUCLEOTIDE SEQUENCE [LARGE SCALE GENOMIC DNA]</scope>
    <source>
        <strain evidence="1 2">CCGE 502</strain>
    </source>
</reference>
<dbReference type="HOGENOM" id="CLU_2082957_0_0_5"/>
<evidence type="ECO:0000313" key="1">
    <source>
        <dbReference type="EMBL" id="EPE97095.1"/>
    </source>
</evidence>
<dbReference type="Proteomes" id="UP000014411">
    <property type="component" value="Unassembled WGS sequence"/>
</dbReference>
<dbReference type="AlphaFoldDB" id="S3HGB4"/>
<dbReference type="EMBL" id="AEYE02000017">
    <property type="protein sequence ID" value="EPE97095.1"/>
    <property type="molecule type" value="Genomic_DNA"/>
</dbReference>
<sequence>MSCPITQRLGQLNFTRRTKIGKLDEGPKVLAANEGDQECTACRGEAHQLWTVFDEDGPVLPRNANFTICAADRSYDRRATSGLHLPGDGSQARDDLTPAAKLSIVRMTSYYAAIHAS</sequence>
<dbReference type="STRING" id="990285.RGCCGE502_17075"/>
<comment type="caution">
    <text evidence="1">The sequence shown here is derived from an EMBL/GenBank/DDBJ whole genome shotgun (WGS) entry which is preliminary data.</text>
</comment>
<gene>
    <name evidence="1" type="ORF">RGCCGE502_17075</name>
</gene>
<evidence type="ECO:0000313" key="2">
    <source>
        <dbReference type="Proteomes" id="UP000014411"/>
    </source>
</evidence>
<protein>
    <submittedName>
        <fullName evidence="1">Uncharacterized protein</fullName>
    </submittedName>
</protein>
<proteinExistence type="predicted"/>
<name>S3HGB4_9HYPH</name>
<organism evidence="1 2">
    <name type="scientific">Rhizobium grahamii CCGE 502</name>
    <dbReference type="NCBI Taxonomy" id="990285"/>
    <lineage>
        <taxon>Bacteria</taxon>
        <taxon>Pseudomonadati</taxon>
        <taxon>Pseudomonadota</taxon>
        <taxon>Alphaproteobacteria</taxon>
        <taxon>Hyphomicrobiales</taxon>
        <taxon>Rhizobiaceae</taxon>
        <taxon>Rhizobium/Agrobacterium group</taxon>
        <taxon>Rhizobium</taxon>
    </lineage>
</organism>
<keyword evidence="2" id="KW-1185">Reference proteome</keyword>
<accession>S3HGB4</accession>